<feature type="compositionally biased region" description="Low complexity" evidence="1">
    <location>
        <begin position="47"/>
        <end position="57"/>
    </location>
</feature>
<accession>A0A8H4UCM5</accession>
<feature type="region of interest" description="Disordered" evidence="1">
    <location>
        <begin position="309"/>
        <end position="391"/>
    </location>
</feature>
<keyword evidence="3" id="KW-1185">Reference proteome</keyword>
<dbReference type="EMBL" id="JABEYC010000822">
    <property type="protein sequence ID" value="KAF4973957.1"/>
    <property type="molecule type" value="Genomic_DNA"/>
</dbReference>
<reference evidence="2" key="2">
    <citation type="submission" date="2020-05" db="EMBL/GenBank/DDBJ databases">
        <authorList>
            <person name="Kim H.-S."/>
            <person name="Proctor R.H."/>
            <person name="Brown D.W."/>
        </authorList>
    </citation>
    <scope>NUCLEOTIDE SEQUENCE</scope>
    <source>
        <strain evidence="2">NRRL 22465</strain>
    </source>
</reference>
<dbReference type="SUPFAM" id="SSF57850">
    <property type="entry name" value="RING/U-box"/>
    <property type="match status" value="1"/>
</dbReference>
<dbReference type="AlphaFoldDB" id="A0A8H4UCM5"/>
<reference evidence="2" key="1">
    <citation type="journal article" date="2020" name="BMC Genomics">
        <title>Correction to: Identification and distribution of gene clusters required for synthesis of sphingolipid metabolism inhibitors in diverse species of the filamentous fungus Fusarium.</title>
        <authorList>
            <person name="Kim H.S."/>
            <person name="Lohmar J.M."/>
            <person name="Busman M."/>
            <person name="Brown D.W."/>
            <person name="Naumann T.A."/>
            <person name="Divon H.H."/>
            <person name="Lysoe E."/>
            <person name="Uhlig S."/>
            <person name="Proctor R.H."/>
        </authorList>
    </citation>
    <scope>NUCLEOTIDE SEQUENCE</scope>
    <source>
        <strain evidence="2">NRRL 22465</strain>
    </source>
</reference>
<dbReference type="Proteomes" id="UP000635477">
    <property type="component" value="Unassembled WGS sequence"/>
</dbReference>
<gene>
    <name evidence="2" type="ORF">FZEAL_9085</name>
</gene>
<evidence type="ECO:0000256" key="1">
    <source>
        <dbReference type="SAM" id="MobiDB-lite"/>
    </source>
</evidence>
<name>A0A8H4UCM5_9HYPO</name>
<evidence type="ECO:0000313" key="3">
    <source>
        <dbReference type="Proteomes" id="UP000635477"/>
    </source>
</evidence>
<feature type="region of interest" description="Disordered" evidence="1">
    <location>
        <begin position="36"/>
        <end position="68"/>
    </location>
</feature>
<proteinExistence type="predicted"/>
<organism evidence="2 3">
    <name type="scientific">Fusarium zealandicum</name>
    <dbReference type="NCBI Taxonomy" id="1053134"/>
    <lineage>
        <taxon>Eukaryota</taxon>
        <taxon>Fungi</taxon>
        <taxon>Dikarya</taxon>
        <taxon>Ascomycota</taxon>
        <taxon>Pezizomycotina</taxon>
        <taxon>Sordariomycetes</taxon>
        <taxon>Hypocreomycetidae</taxon>
        <taxon>Hypocreales</taxon>
        <taxon>Nectriaceae</taxon>
        <taxon>Fusarium</taxon>
        <taxon>Fusarium staphyleae species complex</taxon>
    </lineage>
</organism>
<evidence type="ECO:0000313" key="2">
    <source>
        <dbReference type="EMBL" id="KAF4973957.1"/>
    </source>
</evidence>
<protein>
    <submittedName>
        <fullName evidence="2">Uncharacterized protein</fullName>
    </submittedName>
</protein>
<sequence>MRLWSIISRRERRQTRVLEQLEQGEGKALRNIEQSASNLAQSRRRNANNPPQNQNRAPTPPERATGGIFEPEEISIVPMDQVLMPTIREAQVLSNPSNLAPQAPPNPNPNQGNRIDINSWELPVSAVSPQLRFRNAGDNACAFCGVRYSQAPEPGNVGQGEYKAYLPCGHHYGHKCLFRYLKSLSLVHQTLRKCPTGNCISLRHLCEHVSLPSVQAPERPHAARSEPLIDWRCEYCESFKGKKHSASLDHWENKEYTNGQKKGKRAILNSGRYRVMSRTAVEKLDKLCDKYWAAKEKNFGELHRRQANNAAPAGDNIPSGENNVRSDSQEDKRRTQTSQTAINTALESQAEGSKAQGNQRRQSVFTLPELEHEETAVNTPGIPDPDVAASA</sequence>
<dbReference type="OrthoDB" id="8062037at2759"/>
<comment type="caution">
    <text evidence="2">The sequence shown here is derived from an EMBL/GenBank/DDBJ whole genome shotgun (WGS) entry which is preliminary data.</text>
</comment>
<feature type="compositionally biased region" description="Polar residues" evidence="1">
    <location>
        <begin position="336"/>
        <end position="365"/>
    </location>
</feature>